<evidence type="ECO:0000313" key="3">
    <source>
        <dbReference type="Proteomes" id="UP000585721"/>
    </source>
</evidence>
<dbReference type="AlphaFoldDB" id="A0A841GAE7"/>
<proteinExistence type="predicted"/>
<name>A0A841GAE7_9GAMM</name>
<keyword evidence="3" id="KW-1185">Reference proteome</keyword>
<dbReference type="EMBL" id="JACHGR010000001">
    <property type="protein sequence ID" value="MBB6054597.1"/>
    <property type="molecule type" value="Genomic_DNA"/>
</dbReference>
<protein>
    <submittedName>
        <fullName evidence="2">Uncharacterized protein</fullName>
    </submittedName>
</protein>
<feature type="transmembrane region" description="Helical" evidence="1">
    <location>
        <begin position="7"/>
        <end position="28"/>
    </location>
</feature>
<feature type="transmembrane region" description="Helical" evidence="1">
    <location>
        <begin position="48"/>
        <end position="69"/>
    </location>
</feature>
<comment type="caution">
    <text evidence="2">The sequence shown here is derived from an EMBL/GenBank/DDBJ whole genome shotgun (WGS) entry which is preliminary data.</text>
</comment>
<keyword evidence="1" id="KW-0812">Transmembrane</keyword>
<reference evidence="2 3" key="1">
    <citation type="submission" date="2020-08" db="EMBL/GenBank/DDBJ databases">
        <title>Genomic Encyclopedia of Type Strains, Phase IV (KMG-IV): sequencing the most valuable type-strain genomes for metagenomic binning, comparative biology and taxonomic classification.</title>
        <authorList>
            <person name="Goeker M."/>
        </authorList>
    </citation>
    <scope>NUCLEOTIDE SEQUENCE [LARGE SCALE GENOMIC DNA]</scope>
    <source>
        <strain evidence="2 3">DSM 22975</strain>
    </source>
</reference>
<dbReference type="RefSeq" id="WP_188025387.1">
    <property type="nucleotide sequence ID" value="NZ_JACHGR010000001.1"/>
</dbReference>
<gene>
    <name evidence="2" type="ORF">HNR75_000462</name>
</gene>
<keyword evidence="1" id="KW-0472">Membrane</keyword>
<keyword evidence="1" id="KW-1133">Transmembrane helix</keyword>
<accession>A0A841GAE7</accession>
<organism evidence="2 3">
    <name type="scientific">Tolumonas osonensis</name>
    <dbReference type="NCBI Taxonomy" id="675874"/>
    <lineage>
        <taxon>Bacteria</taxon>
        <taxon>Pseudomonadati</taxon>
        <taxon>Pseudomonadota</taxon>
        <taxon>Gammaproteobacteria</taxon>
        <taxon>Aeromonadales</taxon>
        <taxon>Aeromonadaceae</taxon>
        <taxon>Tolumonas</taxon>
    </lineage>
</organism>
<evidence type="ECO:0000313" key="2">
    <source>
        <dbReference type="EMBL" id="MBB6054597.1"/>
    </source>
</evidence>
<sequence>MNKTKLLVPLPWLTLDMIGILLVLWGGLEYFGWLQWWPKAWHYPYYELLLMMVGFFMMIPYQVMLLMAVMRRIQEVKKAQQ</sequence>
<dbReference type="Proteomes" id="UP000585721">
    <property type="component" value="Unassembled WGS sequence"/>
</dbReference>
<evidence type="ECO:0000256" key="1">
    <source>
        <dbReference type="SAM" id="Phobius"/>
    </source>
</evidence>